<dbReference type="InterPro" id="IPR020941">
    <property type="entry name" value="SUFU-like_domain"/>
</dbReference>
<dbReference type="RefSeq" id="WP_089014335.1">
    <property type="nucleotide sequence ID" value="NZ_LT607754.1"/>
</dbReference>
<feature type="domain" description="Suppressor of fused-like" evidence="1">
    <location>
        <begin position="61"/>
        <end position="233"/>
    </location>
</feature>
<evidence type="ECO:0000313" key="2">
    <source>
        <dbReference type="EMBL" id="SCG71110.1"/>
    </source>
</evidence>
<evidence type="ECO:0000313" key="3">
    <source>
        <dbReference type="Proteomes" id="UP000198221"/>
    </source>
</evidence>
<reference evidence="3" key="1">
    <citation type="submission" date="2016-06" db="EMBL/GenBank/DDBJ databases">
        <authorList>
            <person name="Varghese N."/>
            <person name="Submissions Spin"/>
        </authorList>
    </citation>
    <scope>NUCLEOTIDE SEQUENCE [LARGE SCALE GENOMIC DNA]</scope>
    <source>
        <strain evidence="3">DSM 43819</strain>
    </source>
</reference>
<keyword evidence="3" id="KW-1185">Reference proteome</keyword>
<dbReference type="Proteomes" id="UP000198221">
    <property type="component" value="Chromosome I"/>
</dbReference>
<dbReference type="Pfam" id="PF05076">
    <property type="entry name" value="SUFU"/>
    <property type="match status" value="1"/>
</dbReference>
<evidence type="ECO:0000259" key="1">
    <source>
        <dbReference type="Pfam" id="PF05076"/>
    </source>
</evidence>
<organism evidence="2 3">
    <name type="scientific">Micromonospora inositola</name>
    <dbReference type="NCBI Taxonomy" id="47865"/>
    <lineage>
        <taxon>Bacteria</taxon>
        <taxon>Bacillati</taxon>
        <taxon>Actinomycetota</taxon>
        <taxon>Actinomycetes</taxon>
        <taxon>Micromonosporales</taxon>
        <taxon>Micromonosporaceae</taxon>
        <taxon>Micromonospora</taxon>
    </lineage>
</organism>
<gene>
    <name evidence="2" type="ORF">GA0070613_4861</name>
</gene>
<dbReference type="OrthoDB" id="4827574at2"/>
<accession>A0A1C5JKM4</accession>
<name>A0A1C5JKM4_9ACTN</name>
<dbReference type="AlphaFoldDB" id="A0A1C5JKM4"/>
<dbReference type="EMBL" id="LT607754">
    <property type="protein sequence ID" value="SCG71110.1"/>
    <property type="molecule type" value="Genomic_DNA"/>
</dbReference>
<protein>
    <submittedName>
        <fullName evidence="2">Suppressor of fused protein (SUFU)</fullName>
    </submittedName>
</protein>
<sequence>MGSSDGAGPRGSGVLRHAARERGWEPAVPGDPDTAEAIERHIERHFGPIAFVWHELASDLVHVDVHVVAPTPERPFHTLVTSGMSDRPMTVPPEAGVSPYAELMMCLPADWPMTAEAFRDDSAYWPIRVLKTVARLPHEYDTWIGAWHSVPNGDPAQPYAPDTPFVGVVVTPMLRCAPEARTVTTDSGKEISLLALVPLHPAEVRLKLTEGTEALLNAFDRVAVSELFDPARPSGG</sequence>
<proteinExistence type="predicted"/>